<organism evidence="3 4">
    <name type="scientific">Gonium pectorale</name>
    <name type="common">Green alga</name>
    <dbReference type="NCBI Taxonomy" id="33097"/>
    <lineage>
        <taxon>Eukaryota</taxon>
        <taxon>Viridiplantae</taxon>
        <taxon>Chlorophyta</taxon>
        <taxon>core chlorophytes</taxon>
        <taxon>Chlorophyceae</taxon>
        <taxon>CS clade</taxon>
        <taxon>Chlamydomonadales</taxon>
        <taxon>Volvocaceae</taxon>
        <taxon>Gonium</taxon>
    </lineage>
</organism>
<keyword evidence="2" id="KW-0472">Membrane</keyword>
<dbReference type="OrthoDB" id="533495at2759"/>
<dbReference type="PANTHER" id="PTHR13947:SF37">
    <property type="entry name" value="LD18367P"/>
    <property type="match status" value="1"/>
</dbReference>
<dbReference type="Proteomes" id="UP000075714">
    <property type="component" value="Unassembled WGS sequence"/>
</dbReference>
<dbReference type="GO" id="GO:0008080">
    <property type="term" value="F:N-acetyltransferase activity"/>
    <property type="evidence" value="ECO:0007669"/>
    <property type="project" value="InterPro"/>
</dbReference>
<dbReference type="InterPro" id="IPR050769">
    <property type="entry name" value="NAT_camello-type"/>
</dbReference>
<keyword evidence="2" id="KW-1133">Transmembrane helix</keyword>
<name>A0A150GSD0_GONPE</name>
<comment type="caution">
    <text evidence="3">The sequence shown here is derived from an EMBL/GenBank/DDBJ whole genome shotgun (WGS) entry which is preliminary data.</text>
</comment>
<dbReference type="Gene3D" id="3.40.630.30">
    <property type="match status" value="1"/>
</dbReference>
<reference evidence="4" key="1">
    <citation type="journal article" date="2016" name="Nat. Commun.">
        <title>The Gonium pectorale genome demonstrates co-option of cell cycle regulation during the evolution of multicellularity.</title>
        <authorList>
            <person name="Hanschen E.R."/>
            <person name="Marriage T.N."/>
            <person name="Ferris P.J."/>
            <person name="Hamaji T."/>
            <person name="Toyoda A."/>
            <person name="Fujiyama A."/>
            <person name="Neme R."/>
            <person name="Noguchi H."/>
            <person name="Minakuchi Y."/>
            <person name="Suzuki M."/>
            <person name="Kawai-Toyooka H."/>
            <person name="Smith D.R."/>
            <person name="Sparks H."/>
            <person name="Anderson J."/>
            <person name="Bakaric R."/>
            <person name="Luria V."/>
            <person name="Karger A."/>
            <person name="Kirschner M.W."/>
            <person name="Durand P.M."/>
            <person name="Michod R.E."/>
            <person name="Nozaki H."/>
            <person name="Olson B.J."/>
        </authorList>
    </citation>
    <scope>NUCLEOTIDE SEQUENCE [LARGE SCALE GENOMIC DNA]</scope>
    <source>
        <strain evidence="4">NIES-2863</strain>
    </source>
</reference>
<sequence>MDPAPTGVPAVEQPGSLYPWVAAAGALAFVPAAVAFFIYVQLFIIVRKGSETDLTDKLPVYFGGDGACFLVVGEPRGGRLDGCVGLKTRTGGQAELVYFAVRPGVPDPPGIADALLDAAISHARQSSFSEVVVKLNSAEAGLVNAVKVAGFGDQQLVRINAWFHAYRMILKLRRGR</sequence>
<evidence type="ECO:0000256" key="2">
    <source>
        <dbReference type="SAM" id="Phobius"/>
    </source>
</evidence>
<feature type="transmembrane region" description="Helical" evidence="2">
    <location>
        <begin position="20"/>
        <end position="40"/>
    </location>
</feature>
<evidence type="ECO:0008006" key="5">
    <source>
        <dbReference type="Google" id="ProtNLM"/>
    </source>
</evidence>
<keyword evidence="4" id="KW-1185">Reference proteome</keyword>
<proteinExistence type="predicted"/>
<dbReference type="EMBL" id="LSYV01000009">
    <property type="protein sequence ID" value="KXZ52789.1"/>
    <property type="molecule type" value="Genomic_DNA"/>
</dbReference>
<keyword evidence="1" id="KW-0808">Transferase</keyword>
<evidence type="ECO:0000313" key="3">
    <source>
        <dbReference type="EMBL" id="KXZ52789.1"/>
    </source>
</evidence>
<dbReference type="PANTHER" id="PTHR13947">
    <property type="entry name" value="GNAT FAMILY N-ACETYLTRANSFERASE"/>
    <property type="match status" value="1"/>
</dbReference>
<dbReference type="AlphaFoldDB" id="A0A150GSD0"/>
<evidence type="ECO:0000313" key="4">
    <source>
        <dbReference type="Proteomes" id="UP000075714"/>
    </source>
</evidence>
<gene>
    <name evidence="3" type="ORF">GPECTOR_8g177</name>
</gene>
<protein>
    <recommendedName>
        <fullName evidence="5">N-acetyltransferase domain-containing protein</fullName>
    </recommendedName>
</protein>
<accession>A0A150GSD0</accession>
<evidence type="ECO:0000256" key="1">
    <source>
        <dbReference type="ARBA" id="ARBA00022679"/>
    </source>
</evidence>
<keyword evidence="2" id="KW-0812">Transmembrane</keyword>
<dbReference type="InterPro" id="IPR016181">
    <property type="entry name" value="Acyl_CoA_acyltransferase"/>
</dbReference>
<dbReference type="SUPFAM" id="SSF55729">
    <property type="entry name" value="Acyl-CoA N-acyltransferases (Nat)"/>
    <property type="match status" value="1"/>
</dbReference>